<gene>
    <name evidence="1" type="ORF">MNBD_GAMMA19-1399</name>
</gene>
<proteinExistence type="predicted"/>
<dbReference type="AlphaFoldDB" id="A0A3B1BLW3"/>
<dbReference type="EMBL" id="UOFV01000547">
    <property type="protein sequence ID" value="VAX05717.1"/>
    <property type="molecule type" value="Genomic_DNA"/>
</dbReference>
<organism evidence="1">
    <name type="scientific">hydrothermal vent metagenome</name>
    <dbReference type="NCBI Taxonomy" id="652676"/>
    <lineage>
        <taxon>unclassified sequences</taxon>
        <taxon>metagenomes</taxon>
        <taxon>ecological metagenomes</taxon>
    </lineage>
</organism>
<accession>A0A3B1BLW3</accession>
<evidence type="ECO:0000313" key="1">
    <source>
        <dbReference type="EMBL" id="VAX05717.1"/>
    </source>
</evidence>
<evidence type="ECO:0008006" key="2">
    <source>
        <dbReference type="Google" id="ProtNLM"/>
    </source>
</evidence>
<sequence length="94" mass="9702">MCTHGGQAQPTAPNPRVLVSGQPTVQMTAPYVIAGCPFTTGSNPMPCVTGQWTVAATRVFSGGQPLVLMDSQSVCTPNGTPMLPTVAQMRVLGT</sequence>
<reference evidence="1" key="1">
    <citation type="submission" date="2018-06" db="EMBL/GenBank/DDBJ databases">
        <authorList>
            <person name="Zhirakovskaya E."/>
        </authorList>
    </citation>
    <scope>NUCLEOTIDE SEQUENCE</scope>
</reference>
<protein>
    <recommendedName>
        <fullName evidence="2">DUF4280 domain-containing protein</fullName>
    </recommendedName>
</protein>
<name>A0A3B1BLW3_9ZZZZ</name>